<evidence type="ECO:0000259" key="6">
    <source>
        <dbReference type="PROSITE" id="PS50067"/>
    </source>
</evidence>
<keyword evidence="2" id="KW-0547">Nucleotide-binding</keyword>
<comment type="caution">
    <text evidence="7">The sequence shown here is derived from an EMBL/GenBank/DDBJ whole genome shotgun (WGS) entry which is preliminary data.</text>
</comment>
<organism evidence="7 8">
    <name type="scientific">Aphanomyces astaci</name>
    <name type="common">Crayfish plague agent</name>
    <dbReference type="NCBI Taxonomy" id="112090"/>
    <lineage>
        <taxon>Eukaryota</taxon>
        <taxon>Sar</taxon>
        <taxon>Stramenopiles</taxon>
        <taxon>Oomycota</taxon>
        <taxon>Saprolegniomycetes</taxon>
        <taxon>Saprolegniales</taxon>
        <taxon>Verrucalvaceae</taxon>
        <taxon>Aphanomyces</taxon>
    </lineage>
</organism>
<keyword evidence="3" id="KW-0067">ATP-binding</keyword>
<dbReference type="PANTHER" id="PTHR47972:SF45">
    <property type="entry name" value="PROTEIN CLARET SEGREGATIONAL"/>
    <property type="match status" value="1"/>
</dbReference>
<dbReference type="GO" id="GO:0007018">
    <property type="term" value="P:microtubule-based movement"/>
    <property type="evidence" value="ECO:0007669"/>
    <property type="project" value="InterPro"/>
</dbReference>
<dbReference type="Proteomes" id="UP000469452">
    <property type="component" value="Unassembled WGS sequence"/>
</dbReference>
<dbReference type="SMART" id="SM00129">
    <property type="entry name" value="KISc"/>
    <property type="match status" value="1"/>
</dbReference>
<dbReference type="InterPro" id="IPR027640">
    <property type="entry name" value="Kinesin-like_fam"/>
</dbReference>
<evidence type="ECO:0000256" key="3">
    <source>
        <dbReference type="ARBA" id="ARBA00022840"/>
    </source>
</evidence>
<dbReference type="GO" id="GO:0005524">
    <property type="term" value="F:ATP binding"/>
    <property type="evidence" value="ECO:0007669"/>
    <property type="project" value="UniProtKB-KW"/>
</dbReference>
<evidence type="ECO:0000256" key="2">
    <source>
        <dbReference type="ARBA" id="ARBA00022741"/>
    </source>
</evidence>
<comment type="similarity">
    <text evidence="5">Belongs to the TRAFAC class myosin-kinesin ATPase superfamily. Kinesin family.</text>
</comment>
<dbReference type="GO" id="GO:0003777">
    <property type="term" value="F:microtubule motor activity"/>
    <property type="evidence" value="ECO:0007669"/>
    <property type="project" value="InterPro"/>
</dbReference>
<dbReference type="Gene3D" id="3.40.850.10">
    <property type="entry name" value="Kinesin motor domain"/>
    <property type="match status" value="1"/>
</dbReference>
<dbReference type="Pfam" id="PF00225">
    <property type="entry name" value="Kinesin"/>
    <property type="match status" value="1"/>
</dbReference>
<dbReference type="GO" id="GO:0008017">
    <property type="term" value="F:microtubule binding"/>
    <property type="evidence" value="ECO:0007669"/>
    <property type="project" value="InterPro"/>
</dbReference>
<dbReference type="EMBL" id="VJMI01005558">
    <property type="protein sequence ID" value="KAF0769016.1"/>
    <property type="molecule type" value="Genomic_DNA"/>
</dbReference>
<dbReference type="InterPro" id="IPR001752">
    <property type="entry name" value="Kinesin_motor_dom"/>
</dbReference>
<keyword evidence="1" id="KW-0493">Microtubule</keyword>
<gene>
    <name evidence="7" type="ORF">AaE_002732</name>
</gene>
<dbReference type="SUPFAM" id="SSF52540">
    <property type="entry name" value="P-loop containing nucleoside triphosphate hydrolases"/>
    <property type="match status" value="1"/>
</dbReference>
<name>A0A6A5AP23_APHAT</name>
<reference evidence="7 8" key="1">
    <citation type="submission" date="2019-06" db="EMBL/GenBank/DDBJ databases">
        <title>Genomics analysis of Aphanomyces spp. identifies a new class of oomycete effector associated with host adaptation.</title>
        <authorList>
            <person name="Gaulin E."/>
        </authorList>
    </citation>
    <scope>NUCLEOTIDE SEQUENCE [LARGE SCALE GENOMIC DNA]</scope>
    <source>
        <strain evidence="7 8">E</strain>
    </source>
</reference>
<evidence type="ECO:0000256" key="1">
    <source>
        <dbReference type="ARBA" id="ARBA00022701"/>
    </source>
</evidence>
<sequence length="100" mass="10862">GSERLKSSGSGNDPVMLKEAQNINKSLACLGNVISAIASKKAHVPFRDSKLTYVLQNTLGQDSKTLMICTLSPLEEHRDESLNTLRFAKKVNTCELAASK</sequence>
<protein>
    <recommendedName>
        <fullName evidence="6">Kinesin motor domain-containing protein</fullName>
    </recommendedName>
</protein>
<comment type="caution">
    <text evidence="5">Lacks conserved residue(s) required for the propagation of feature annotation.</text>
</comment>
<evidence type="ECO:0000313" key="8">
    <source>
        <dbReference type="Proteomes" id="UP000469452"/>
    </source>
</evidence>
<proteinExistence type="inferred from homology"/>
<feature type="non-terminal residue" evidence="7">
    <location>
        <position position="1"/>
    </location>
</feature>
<keyword evidence="4" id="KW-0505">Motor protein</keyword>
<dbReference type="InterPro" id="IPR027417">
    <property type="entry name" value="P-loop_NTPase"/>
</dbReference>
<accession>A0A6A5AP23</accession>
<dbReference type="PROSITE" id="PS50067">
    <property type="entry name" value="KINESIN_MOTOR_2"/>
    <property type="match status" value="1"/>
</dbReference>
<evidence type="ECO:0000256" key="5">
    <source>
        <dbReference type="PROSITE-ProRule" id="PRU00283"/>
    </source>
</evidence>
<feature type="domain" description="Kinesin motor" evidence="6">
    <location>
        <begin position="1"/>
        <end position="94"/>
    </location>
</feature>
<evidence type="ECO:0000313" key="7">
    <source>
        <dbReference type="EMBL" id="KAF0769016.1"/>
    </source>
</evidence>
<dbReference type="GO" id="GO:0005874">
    <property type="term" value="C:microtubule"/>
    <property type="evidence" value="ECO:0007669"/>
    <property type="project" value="UniProtKB-KW"/>
</dbReference>
<dbReference type="PANTHER" id="PTHR47972">
    <property type="entry name" value="KINESIN-LIKE PROTEIN KLP-3"/>
    <property type="match status" value="1"/>
</dbReference>
<evidence type="ECO:0000256" key="4">
    <source>
        <dbReference type="ARBA" id="ARBA00023175"/>
    </source>
</evidence>
<dbReference type="InterPro" id="IPR036961">
    <property type="entry name" value="Kinesin_motor_dom_sf"/>
</dbReference>
<dbReference type="AlphaFoldDB" id="A0A6A5AP23"/>